<dbReference type="PANTHER" id="PTHR43238:SF1">
    <property type="entry name" value="GDP-L-FUCOSE SYNTHASE"/>
    <property type="match status" value="1"/>
</dbReference>
<feature type="binding site" evidence="5">
    <location>
        <position position="320"/>
    </location>
    <ligand>
        <name>substrate</name>
    </ligand>
</feature>
<feature type="binding site" evidence="5">
    <location>
        <begin position="156"/>
        <end position="159"/>
    </location>
    <ligand>
        <name>NADP(+)</name>
        <dbReference type="ChEBI" id="CHEBI:58349"/>
    </ligand>
</feature>
<feature type="binding site" evidence="5">
    <location>
        <position position="260"/>
    </location>
    <ligand>
        <name>substrate</name>
    </ligand>
</feature>
<feature type="binding site" evidence="5">
    <location>
        <position position="191"/>
    </location>
    <ligand>
        <name>NADP(+)</name>
        <dbReference type="ChEBI" id="CHEBI:58349"/>
    </ligand>
</feature>
<dbReference type="Pfam" id="PF01370">
    <property type="entry name" value="Epimerase"/>
    <property type="match status" value="1"/>
</dbReference>
<comment type="catalytic activity">
    <reaction evidence="5">
        <text>GDP-beta-L-fucose + NADP(+) = GDP-4-dehydro-alpha-D-rhamnose + NADPH + H(+)</text>
        <dbReference type="Rhea" id="RHEA:18885"/>
        <dbReference type="ChEBI" id="CHEBI:15378"/>
        <dbReference type="ChEBI" id="CHEBI:57273"/>
        <dbReference type="ChEBI" id="CHEBI:57783"/>
        <dbReference type="ChEBI" id="CHEBI:57964"/>
        <dbReference type="ChEBI" id="CHEBI:58349"/>
        <dbReference type="EC" id="1.1.1.271"/>
    </reaction>
</comment>
<keyword evidence="9" id="KW-1185">Reference proteome</keyword>
<feature type="binding site" evidence="5">
    <location>
        <begin position="214"/>
        <end position="217"/>
    </location>
    <ligand>
        <name>NADP(+)</name>
        <dbReference type="ChEBI" id="CHEBI:58349"/>
    </ligand>
</feature>
<feature type="region of interest" description="Disordered" evidence="6">
    <location>
        <begin position="20"/>
        <end position="46"/>
    </location>
</feature>
<feature type="binding site" evidence="5">
    <location>
        <position position="230"/>
    </location>
    <ligand>
        <name>NADP(+)</name>
        <dbReference type="ChEBI" id="CHEBI:58349"/>
    </ligand>
</feature>
<dbReference type="EMBL" id="JBHUGH010000009">
    <property type="protein sequence ID" value="MFD1912800.1"/>
    <property type="molecule type" value="Genomic_DNA"/>
</dbReference>
<feature type="site" description="Important for catalytic activity" evidence="5">
    <location>
        <position position="158"/>
    </location>
</feature>
<feature type="binding site" evidence="5">
    <location>
        <position position="238"/>
    </location>
    <ligand>
        <name>substrate</name>
    </ligand>
</feature>
<evidence type="ECO:0000256" key="1">
    <source>
        <dbReference type="ARBA" id="ARBA00005959"/>
    </source>
</evidence>
<dbReference type="Proteomes" id="UP001597353">
    <property type="component" value="Unassembled WGS sequence"/>
</dbReference>
<dbReference type="SUPFAM" id="SSF51735">
    <property type="entry name" value="NAD(P)-binding Rossmann-fold domains"/>
    <property type="match status" value="1"/>
</dbReference>
<name>A0ABW4S5Q8_9RHOB</name>
<evidence type="ECO:0000256" key="5">
    <source>
        <dbReference type="HAMAP-Rule" id="MF_00956"/>
    </source>
</evidence>
<protein>
    <recommendedName>
        <fullName evidence="5">GDP-L-fucose synthase</fullName>
        <ecNumber evidence="5">1.1.1.271</ecNumber>
    </recommendedName>
    <alternativeName>
        <fullName evidence="5">GDP-4-keto-6-deoxy-D-mannose-3,5-epimerase-4-reductase</fullName>
    </alternativeName>
</protein>
<feature type="site" description="Important for catalytic activity" evidence="5">
    <location>
        <position position="160"/>
    </location>
</feature>
<dbReference type="InterPro" id="IPR028614">
    <property type="entry name" value="GDP_fucose/colitose_synth"/>
</dbReference>
<dbReference type="PANTHER" id="PTHR43238">
    <property type="entry name" value="GDP-L-FUCOSE SYNTHASE"/>
    <property type="match status" value="1"/>
</dbReference>
<dbReference type="InterPro" id="IPR036291">
    <property type="entry name" value="NAD(P)-bd_dom_sf"/>
</dbReference>
<dbReference type="Gene3D" id="3.90.25.10">
    <property type="entry name" value="UDP-galactose 4-epimerase, domain 1"/>
    <property type="match status" value="1"/>
</dbReference>
<keyword evidence="5" id="KW-0511">Multifunctional enzyme</keyword>
<reference evidence="9" key="1">
    <citation type="journal article" date="2019" name="Int. J. Syst. Evol. Microbiol.">
        <title>The Global Catalogue of Microorganisms (GCM) 10K type strain sequencing project: providing services to taxonomists for standard genome sequencing and annotation.</title>
        <authorList>
            <consortium name="The Broad Institute Genomics Platform"/>
            <consortium name="The Broad Institute Genome Sequencing Center for Infectious Disease"/>
            <person name="Wu L."/>
            <person name="Ma J."/>
        </authorList>
    </citation>
    <scope>NUCLEOTIDE SEQUENCE [LARGE SCALE GENOMIC DNA]</scope>
    <source>
        <strain evidence="9">CGMCC 4.7242</strain>
    </source>
</reference>
<evidence type="ECO:0000259" key="7">
    <source>
        <dbReference type="Pfam" id="PF01370"/>
    </source>
</evidence>
<feature type="domain" description="NAD-dependent epimerase/dehydratase" evidence="7">
    <location>
        <begin position="59"/>
        <end position="288"/>
    </location>
</feature>
<feature type="active site" description="Proton donor/acceptor" evidence="5">
    <location>
        <position position="187"/>
    </location>
</feature>
<evidence type="ECO:0000256" key="4">
    <source>
        <dbReference type="ARBA" id="ARBA00023235"/>
    </source>
</evidence>
<sequence>MTAAGVVAAEAVSFTGRALSRGGSDGEIPSLASPRPAAPPARATSPEAAPFRLAGRRVWVAGHRGMVGAALMRRLAGTGSELLTVTRAECDLRDQAAVTGWMAQARPEVVILAAATVGGIAANAARPATFLYDNLAIATNVIEGARQAGVAKLLFLGSSCIYPRAAPQPIPEEALLTGPLEPTNEAYAIAKIAGLKLCAAYRQEHGCDFISVQPTNLYGPGDNYDPEGSHVLPALLRRFHKARLARAPEVAVWGSGAPLREFLHVDDLADALVFLLERYSGMVPVNVGSGQEVSIAALARMVADVTGYAGRITFDPARPDGTPRKRLDCSRLHALGWDRARPLAQGLAETYADWCAAGNSSGRPGRRA</sequence>
<evidence type="ECO:0000256" key="6">
    <source>
        <dbReference type="SAM" id="MobiDB-lite"/>
    </source>
</evidence>
<comment type="caution">
    <text evidence="8">The sequence shown here is derived from an EMBL/GenBank/DDBJ whole genome shotgun (WGS) entry which is preliminary data.</text>
</comment>
<organism evidence="8 9">
    <name type="scientific">Halodurantibacterium flavum</name>
    <dbReference type="NCBI Taxonomy" id="1382802"/>
    <lineage>
        <taxon>Bacteria</taxon>
        <taxon>Pseudomonadati</taxon>
        <taxon>Pseudomonadota</taxon>
        <taxon>Alphaproteobacteria</taxon>
        <taxon>Rhodobacterales</taxon>
        <taxon>Paracoccaceae</taxon>
        <taxon>Halodurantibacterium</taxon>
    </lineage>
</organism>
<feature type="binding site" evidence="5">
    <location>
        <begin position="62"/>
        <end position="68"/>
    </location>
    <ligand>
        <name>NADP(+)</name>
        <dbReference type="ChEBI" id="CHEBI:58349"/>
    </ligand>
</feature>
<comment type="function">
    <text evidence="5">Catalyzes the two-step NADP-dependent conversion of GDP-4-dehydro-6-deoxy-D-mannose to GDP-fucose, involving an epimerase and a reductase reaction.</text>
</comment>
<keyword evidence="3 5" id="KW-0560">Oxidoreductase</keyword>
<accession>A0ABW4S5Q8</accession>
<dbReference type="InterPro" id="IPR001509">
    <property type="entry name" value="Epimerase_deHydtase"/>
</dbReference>
<feature type="binding site" evidence="5">
    <location>
        <position position="253"/>
    </location>
    <ligand>
        <name>substrate</name>
    </ligand>
</feature>
<dbReference type="Gene3D" id="3.40.50.720">
    <property type="entry name" value="NAD(P)-binding Rossmann-like Domain"/>
    <property type="match status" value="1"/>
</dbReference>
<feature type="compositionally biased region" description="Low complexity" evidence="6">
    <location>
        <begin position="29"/>
        <end position="46"/>
    </location>
</feature>
<evidence type="ECO:0000313" key="8">
    <source>
        <dbReference type="EMBL" id="MFD1912800.1"/>
    </source>
</evidence>
<dbReference type="HAMAP" id="MF_00956">
    <property type="entry name" value="GDP_fucose_synth"/>
    <property type="match status" value="1"/>
</dbReference>
<dbReference type="RefSeq" id="WP_390261598.1">
    <property type="nucleotide sequence ID" value="NZ_JBHUGH010000009.1"/>
</dbReference>
<keyword evidence="4 5" id="KW-0413">Isomerase</keyword>
<dbReference type="EC" id="1.1.1.271" evidence="5"/>
<gene>
    <name evidence="5" type="primary">fcl</name>
    <name evidence="8" type="ORF">ACFSGJ_11320</name>
</gene>
<comment type="similarity">
    <text evidence="1 5">Belongs to the NAD(P)-dependent epimerase/dehydratase family. Fucose synthase subfamily.</text>
</comment>
<keyword evidence="2 5" id="KW-0521">NADP</keyword>
<proteinExistence type="inferred from homology"/>
<dbReference type="CDD" id="cd05239">
    <property type="entry name" value="GDP_FS_SDR_e"/>
    <property type="match status" value="1"/>
</dbReference>
<evidence type="ECO:0000256" key="2">
    <source>
        <dbReference type="ARBA" id="ARBA00022857"/>
    </source>
</evidence>
<evidence type="ECO:0000313" key="9">
    <source>
        <dbReference type="Proteomes" id="UP001597353"/>
    </source>
</evidence>
<evidence type="ECO:0000256" key="3">
    <source>
        <dbReference type="ARBA" id="ARBA00023002"/>
    </source>
</evidence>
<comment type="pathway">
    <text evidence="5">Nucleotide-sugar biosynthesis; GDP-L-fucose biosynthesis via de novo pathway; GDP-L-fucose from GDP-alpha-D-mannose: step 2/2.</text>
</comment>